<dbReference type="InterPro" id="IPR041580">
    <property type="entry name" value="TERT_thumb"/>
</dbReference>
<dbReference type="InterPro" id="IPR034363">
    <property type="entry name" value="eIF3B_RRM"/>
</dbReference>
<keyword evidence="2 9" id="KW-0963">Cytoplasm</keyword>
<dbReference type="GO" id="GO:0001732">
    <property type="term" value="P:formation of cytoplasmic translation initiation complex"/>
    <property type="evidence" value="ECO:0007669"/>
    <property type="project" value="UniProtKB-UniRule"/>
</dbReference>
<keyword evidence="14" id="KW-1185">Reference proteome</keyword>
<dbReference type="SUPFAM" id="SSF56672">
    <property type="entry name" value="DNA/RNA polymerases"/>
    <property type="match status" value="1"/>
</dbReference>
<dbReference type="Gene3D" id="1.10.10.2210">
    <property type="match status" value="1"/>
</dbReference>
<dbReference type="InterPro" id="IPR043502">
    <property type="entry name" value="DNA/RNA_pol_sf"/>
</dbReference>
<dbReference type="Pfam" id="PF00076">
    <property type="entry name" value="RRM_1"/>
    <property type="match status" value="1"/>
</dbReference>
<keyword evidence="5" id="KW-0677">Repeat</keyword>
<dbReference type="PANTHER" id="PTHR14068:SF0">
    <property type="entry name" value="EUKARYOTIC TRANSLATION INITIATION FACTOR 3 SUBUNIT B"/>
    <property type="match status" value="1"/>
</dbReference>
<comment type="function">
    <text evidence="9">RNA-binding component of the eukaryotic translation initiation factor 3 (eIF-3) complex, which is involved in protein synthesis of a specialized repertoire of mRNAs and, together with other initiation factors, stimulates binding of mRNA and methionyl-tRNAi to the 40S ribosome. The eIF-3 complex specifically targets and initiates translation of a subset of mRNAs involved in cell proliferation.</text>
</comment>
<dbReference type="InterPro" id="IPR011400">
    <property type="entry name" value="EIF3B"/>
</dbReference>
<organism evidence="13 14">
    <name type="scientific">Tenebrio molitor</name>
    <name type="common">Yellow mealworm beetle</name>
    <dbReference type="NCBI Taxonomy" id="7067"/>
    <lineage>
        <taxon>Eukaryota</taxon>
        <taxon>Metazoa</taxon>
        <taxon>Ecdysozoa</taxon>
        <taxon>Arthropoda</taxon>
        <taxon>Hexapoda</taxon>
        <taxon>Insecta</taxon>
        <taxon>Pterygota</taxon>
        <taxon>Neoptera</taxon>
        <taxon>Endopterygota</taxon>
        <taxon>Coleoptera</taxon>
        <taxon>Polyphaga</taxon>
        <taxon>Cucujiformia</taxon>
        <taxon>Tenebrionidae</taxon>
        <taxon>Tenebrio</taxon>
    </lineage>
</organism>
<dbReference type="InterPro" id="IPR012677">
    <property type="entry name" value="Nucleotide-bd_a/b_plait_sf"/>
</dbReference>
<feature type="compositionally biased region" description="Basic and acidic residues" evidence="10">
    <location>
        <begin position="1"/>
        <end position="10"/>
    </location>
</feature>
<gene>
    <name evidence="13" type="ORF">GEV33_012416</name>
</gene>
<evidence type="ECO:0000256" key="2">
    <source>
        <dbReference type="ARBA" id="ARBA00022490"/>
    </source>
</evidence>
<name>A0A8J6H9T2_TENMO</name>
<comment type="subcellular location">
    <subcellularLocation>
        <location evidence="1 9">Cytoplasm</location>
    </subcellularLocation>
</comment>
<dbReference type="InterPro" id="IPR035979">
    <property type="entry name" value="RBD_domain_sf"/>
</dbReference>
<dbReference type="GO" id="GO:0016282">
    <property type="term" value="C:eukaryotic 43S preinitiation complex"/>
    <property type="evidence" value="ECO:0007669"/>
    <property type="project" value="UniProtKB-UniRule"/>
</dbReference>
<comment type="caution">
    <text evidence="13">The sequence shown here is derived from an EMBL/GenBank/DDBJ whole genome shotgun (WGS) entry which is preliminary data.</text>
</comment>
<dbReference type="InterPro" id="IPR013979">
    <property type="entry name" value="TIF_beta_prop-like"/>
</dbReference>
<accession>A0A8J6H9T2</accession>
<evidence type="ECO:0000256" key="10">
    <source>
        <dbReference type="SAM" id="MobiDB-lite"/>
    </source>
</evidence>
<dbReference type="HAMAP" id="MF_03001">
    <property type="entry name" value="eIF3b"/>
    <property type="match status" value="1"/>
</dbReference>
<evidence type="ECO:0000313" key="14">
    <source>
        <dbReference type="Proteomes" id="UP000719412"/>
    </source>
</evidence>
<evidence type="ECO:0000256" key="3">
    <source>
        <dbReference type="ARBA" id="ARBA00022540"/>
    </source>
</evidence>
<dbReference type="Gene3D" id="2.130.10.10">
    <property type="entry name" value="YVTN repeat-like/Quinoprotein amine dehydrogenase"/>
    <property type="match status" value="1"/>
</dbReference>
<dbReference type="Gene3D" id="3.10.10.20">
    <property type="match status" value="1"/>
</dbReference>
<protein>
    <recommendedName>
        <fullName evidence="9">Eukaryotic translation initiation factor 3 subunit B</fullName>
        <shortName evidence="9">eIF3b</shortName>
    </recommendedName>
    <alternativeName>
        <fullName evidence="9">Eukaryotic translation initiation factor 3 subunit 9</fullName>
    </alternativeName>
</protein>
<dbReference type="Gene3D" id="1.10.357.90">
    <property type="match status" value="1"/>
</dbReference>
<dbReference type="Gene3D" id="3.30.70.330">
    <property type="match status" value="1"/>
</dbReference>
<dbReference type="CDD" id="cd12278">
    <property type="entry name" value="RRM_eIF3B"/>
    <property type="match status" value="1"/>
</dbReference>
<dbReference type="PROSITE" id="PS50878">
    <property type="entry name" value="RT_POL"/>
    <property type="match status" value="1"/>
</dbReference>
<evidence type="ECO:0000313" key="13">
    <source>
        <dbReference type="EMBL" id="KAH0810376.1"/>
    </source>
</evidence>
<reference evidence="13" key="1">
    <citation type="journal article" date="2020" name="J Insects Food Feed">
        <title>The yellow mealworm (Tenebrio molitor) genome: a resource for the emerging insects as food and feed industry.</title>
        <authorList>
            <person name="Eriksson T."/>
            <person name="Andere A."/>
            <person name="Kelstrup H."/>
            <person name="Emery V."/>
            <person name="Picard C."/>
        </authorList>
    </citation>
    <scope>NUCLEOTIDE SEQUENCE</scope>
    <source>
        <strain evidence="13">Stoneville</strain>
        <tissue evidence="13">Whole head</tissue>
    </source>
</reference>
<keyword evidence="7 9" id="KW-0648">Protein biosynthesis</keyword>
<dbReference type="Pfam" id="PF00078">
    <property type="entry name" value="RVT_1"/>
    <property type="match status" value="1"/>
</dbReference>
<dbReference type="Gene3D" id="1.10.132.70">
    <property type="match status" value="1"/>
</dbReference>
<evidence type="ECO:0000259" key="12">
    <source>
        <dbReference type="PROSITE" id="PS50878"/>
    </source>
</evidence>
<feature type="region of interest" description="Disordered" evidence="10">
    <location>
        <begin position="1"/>
        <end position="39"/>
    </location>
</feature>
<dbReference type="InterPro" id="IPR000504">
    <property type="entry name" value="RRM_dom"/>
</dbReference>
<dbReference type="CDD" id="cd01648">
    <property type="entry name" value="TERT"/>
    <property type="match status" value="1"/>
</dbReference>
<keyword evidence="6 9" id="KW-0694">RNA-binding</keyword>
<feature type="compositionally biased region" description="Polar residues" evidence="10">
    <location>
        <begin position="11"/>
        <end position="24"/>
    </location>
</feature>
<dbReference type="GO" id="GO:0033290">
    <property type="term" value="C:eukaryotic 48S preinitiation complex"/>
    <property type="evidence" value="ECO:0007669"/>
    <property type="project" value="UniProtKB-UniRule"/>
</dbReference>
<feature type="domain" description="RRM" evidence="11">
    <location>
        <begin position="64"/>
        <end position="148"/>
    </location>
</feature>
<dbReference type="EMBL" id="JABDTM020027518">
    <property type="protein sequence ID" value="KAH0810376.1"/>
    <property type="molecule type" value="Genomic_DNA"/>
</dbReference>
<dbReference type="GO" id="GO:0003964">
    <property type="term" value="F:RNA-directed DNA polymerase activity"/>
    <property type="evidence" value="ECO:0007669"/>
    <property type="project" value="InterPro"/>
</dbReference>
<dbReference type="InterPro" id="IPR000477">
    <property type="entry name" value="RT_dom"/>
</dbReference>
<dbReference type="Proteomes" id="UP000719412">
    <property type="component" value="Unassembled WGS sequence"/>
</dbReference>
<evidence type="ECO:0000259" key="11">
    <source>
        <dbReference type="PROSITE" id="PS50102"/>
    </source>
</evidence>
<keyword evidence="4" id="KW-0853">WD repeat</keyword>
<evidence type="ECO:0000256" key="4">
    <source>
        <dbReference type="ARBA" id="ARBA00022574"/>
    </source>
</evidence>
<comment type="similarity">
    <text evidence="9">Belongs to the eIF-3 subunit B family.</text>
</comment>
<dbReference type="FunFam" id="2.130.10.10:FF:001060">
    <property type="entry name" value="Eukaryotic translation initiation factor 3 subunit B"/>
    <property type="match status" value="1"/>
</dbReference>
<evidence type="ECO:0000256" key="1">
    <source>
        <dbReference type="ARBA" id="ARBA00004496"/>
    </source>
</evidence>
<evidence type="ECO:0000256" key="9">
    <source>
        <dbReference type="HAMAP-Rule" id="MF_03001"/>
    </source>
</evidence>
<dbReference type="InterPro" id="IPR015943">
    <property type="entry name" value="WD40/YVTN_repeat-like_dom_sf"/>
</dbReference>
<evidence type="ECO:0000256" key="5">
    <source>
        <dbReference type="ARBA" id="ARBA00022737"/>
    </source>
</evidence>
<dbReference type="FunFam" id="3.30.70.330:FF:000607">
    <property type="entry name" value="Eukaryotic translation initiation factor 3 subunit B"/>
    <property type="match status" value="1"/>
</dbReference>
<dbReference type="Gene3D" id="3.30.70.2630">
    <property type="match status" value="1"/>
</dbReference>
<dbReference type="GO" id="GO:0003743">
    <property type="term" value="F:translation initiation factor activity"/>
    <property type="evidence" value="ECO:0007669"/>
    <property type="project" value="UniProtKB-UniRule"/>
</dbReference>
<dbReference type="PROSITE" id="PS50102">
    <property type="entry name" value="RRM"/>
    <property type="match status" value="1"/>
</dbReference>
<comment type="subunit">
    <text evidence="8">Component of the eukaryotic translation initiation factor 3 (eIF-3) complex. The eIF-3 complex interacts with pix. Interacts with mxt.</text>
</comment>
<dbReference type="GO" id="GO:0031369">
    <property type="term" value="F:translation initiation factor binding"/>
    <property type="evidence" value="ECO:0007669"/>
    <property type="project" value="InterPro"/>
</dbReference>
<proteinExistence type="inferred from homology"/>
<feature type="domain" description="Reverse transcriptase" evidence="12">
    <location>
        <begin position="795"/>
        <end position="1024"/>
    </location>
</feature>
<dbReference type="SMART" id="SM00360">
    <property type="entry name" value="RRM"/>
    <property type="match status" value="1"/>
</dbReference>
<dbReference type="SUPFAM" id="SSF54928">
    <property type="entry name" value="RNA-binding domain, RBD"/>
    <property type="match status" value="1"/>
</dbReference>
<dbReference type="Pfam" id="PF08662">
    <property type="entry name" value="eIF2A"/>
    <property type="match status" value="1"/>
</dbReference>
<dbReference type="GO" id="GO:0005852">
    <property type="term" value="C:eukaryotic translation initiation factor 3 complex"/>
    <property type="evidence" value="ECO:0007669"/>
    <property type="project" value="UniProtKB-UniRule"/>
</dbReference>
<keyword evidence="3 9" id="KW-0396">Initiation factor</keyword>
<dbReference type="Pfam" id="PF12009">
    <property type="entry name" value="Telomerase_RBD"/>
    <property type="match status" value="1"/>
</dbReference>
<evidence type="ECO:0000256" key="7">
    <source>
        <dbReference type="ARBA" id="ARBA00022917"/>
    </source>
</evidence>
<dbReference type="PANTHER" id="PTHR14068">
    <property type="entry name" value="EUKARYOTIC TRANSLATION INITIATION FACTOR 3 EIF3 -RELATED"/>
    <property type="match status" value="1"/>
</dbReference>
<dbReference type="GO" id="GO:0003723">
    <property type="term" value="F:RNA binding"/>
    <property type="evidence" value="ECO:0007669"/>
    <property type="project" value="UniProtKB-UniRule"/>
</dbReference>
<sequence>MAKKKVDDKNSLNGNNTKNESDLSSNDDEPNFSDPEGFVDSITDEELLGDILKQQPKETDGVESVIVVDGVPQVGPDRIEKLKSVINKIFIKFGTIVNEYYPVTETGHTKGYIFLEYSSPVNAAEAVKLTNNFKLDKQHTFQVNLFTDFNKYESIPDKWEPPEPLPYEGQGDLHHYLLEPDAYDQFAVVLGQGQSVQIWQNTQPDPTLQEERHAWTHAYIRWSPLGTYLATFHKQGIALWVGQKFTQYKRYAHLNAQFIDFSPCEKYLVTYSPQADPAQKGIIIWDIRTGQEKRSFNPEGPSSWPIFRWSHDDKYFGRVGNDVLSIYETPSFGLLEKKSIKIGGIRDFNWSPTDNVVAYWVAEDKDVPASVTLLEIPNRNEIRKKNLFNVADCKIHWQKSGDYLCVKVDRYSKVRKEKNETKYSGMYCNFEIFHMREKQIPVDSVESKEPIQAFAWEPVGSKFAVIHGESPNINVSFYEVRVGQAPILLKKFEKRACNHLFWSPGGQFIVLAGLGSNGGGSLEFVDTHEFLVMNTTDHFQMSDVEWDPTGRYVTTAVSYWKTKVDTGYWIWSFQGKILKRINLEKFAQLLWRPRSSTLLSEDRQKEIKKNLKKYYPQFESKDRMRQSKASKELIEKRAALMKEFNEYRSKRIKDYSENKQRRLQLRNNPVKILKLLDEVVPKDYFGTTHHRKLFYAVVNKILTQSSGECIYSSVIAKGYDYNSILWLGEIKNEKICQHLMKKCNLFVLECVVKPLIAFYYKPVKTMEGHQIQFVRREKWNSFESRAFHKLTKSNYLLHNEDCLKRGARGLLKIIPKGGYEECNFRPLIGVYRDNKRSLYKVITSKVYQAAREMNAHFCESLYDGWTGFLERAGKERVFGVKLDIRDAYGSVDVEVLCKLVSGLPRRCLSDGNKEFVISRVKNQFVTFRKRVYQWKHGLLQGDRLSSCLCELYMTYLDKIFLDKVDLDCFMHRTVDDYFFCSTEAYKVDRFIKLIKSIHQVNDNKTRTNIGENRDEEIPYCGKLFNLATRQVKTLYKFSDKYEIRHRFKLWNCHKPIREQDWRVFLSRPLSFCFSNNSFTKLELNTVFNSQKTVLENFFDGMVYVGFKFDAAVMAVRSVGEDLSLVGTILEKVVLEYAKQVCRKIRKYRGRYYRKDVTVRLLRILAYKAFVLVFKKRNEVYKDLICQIQYMNKLKLHFCQCNVDCAYFRELPKCFRVVKINRKAVVGKVGRLQEPCEFPESANILSSTSVYINEEFSKPTISICNQEDKENAGAKESRLQELYEFPESAPTSCLQLLST</sequence>
<evidence type="ECO:0000256" key="8">
    <source>
        <dbReference type="ARBA" id="ARBA00047068"/>
    </source>
</evidence>
<dbReference type="Pfam" id="PF17984">
    <property type="entry name" value="TERT_thumb"/>
    <property type="match status" value="1"/>
</dbReference>
<reference evidence="13" key="2">
    <citation type="submission" date="2021-08" db="EMBL/GenBank/DDBJ databases">
        <authorList>
            <person name="Eriksson T."/>
        </authorList>
    </citation>
    <scope>NUCLEOTIDE SEQUENCE</scope>
    <source>
        <strain evidence="13">Stoneville</strain>
        <tissue evidence="13">Whole head</tissue>
    </source>
</reference>
<dbReference type="SUPFAM" id="SSF82171">
    <property type="entry name" value="DPP6 N-terminal domain-like"/>
    <property type="match status" value="1"/>
</dbReference>
<dbReference type="InterPro" id="IPR021891">
    <property type="entry name" value="Telomerase_RBD"/>
</dbReference>
<evidence type="ECO:0000256" key="6">
    <source>
        <dbReference type="ARBA" id="ARBA00022884"/>
    </source>
</evidence>